<evidence type="ECO:0008006" key="4">
    <source>
        <dbReference type="Google" id="ProtNLM"/>
    </source>
</evidence>
<reference evidence="2" key="1">
    <citation type="journal article" date="2020" name="Stud. Mycol.">
        <title>101 Dothideomycetes genomes: a test case for predicting lifestyles and emergence of pathogens.</title>
        <authorList>
            <person name="Haridas S."/>
            <person name="Albert R."/>
            <person name="Binder M."/>
            <person name="Bloem J."/>
            <person name="Labutti K."/>
            <person name="Salamov A."/>
            <person name="Andreopoulos B."/>
            <person name="Baker S."/>
            <person name="Barry K."/>
            <person name="Bills G."/>
            <person name="Bluhm B."/>
            <person name="Cannon C."/>
            <person name="Castanera R."/>
            <person name="Culley D."/>
            <person name="Daum C."/>
            <person name="Ezra D."/>
            <person name="Gonzalez J."/>
            <person name="Henrissat B."/>
            <person name="Kuo A."/>
            <person name="Liang C."/>
            <person name="Lipzen A."/>
            <person name="Lutzoni F."/>
            <person name="Magnuson J."/>
            <person name="Mondo S."/>
            <person name="Nolan M."/>
            <person name="Ohm R."/>
            <person name="Pangilinan J."/>
            <person name="Park H.-J."/>
            <person name="Ramirez L."/>
            <person name="Alfaro M."/>
            <person name="Sun H."/>
            <person name="Tritt A."/>
            <person name="Yoshinaga Y."/>
            <person name="Zwiers L.-H."/>
            <person name="Turgeon B."/>
            <person name="Goodwin S."/>
            <person name="Spatafora J."/>
            <person name="Crous P."/>
            <person name="Grigoriev I."/>
        </authorList>
    </citation>
    <scope>NUCLEOTIDE SEQUENCE</scope>
    <source>
        <strain evidence="2">CBS 675.92</strain>
    </source>
</reference>
<dbReference type="Proteomes" id="UP000800035">
    <property type="component" value="Unassembled WGS sequence"/>
</dbReference>
<dbReference type="EMBL" id="ML976991">
    <property type="protein sequence ID" value="KAF1956542.1"/>
    <property type="molecule type" value="Genomic_DNA"/>
</dbReference>
<gene>
    <name evidence="2" type="ORF">CC80DRAFT_472038</name>
</gene>
<feature type="region of interest" description="Disordered" evidence="1">
    <location>
        <begin position="184"/>
        <end position="227"/>
    </location>
</feature>
<keyword evidence="3" id="KW-1185">Reference proteome</keyword>
<protein>
    <recommendedName>
        <fullName evidence="4">C2H2-type domain-containing protein</fullName>
    </recommendedName>
</protein>
<proteinExistence type="predicted"/>
<feature type="compositionally biased region" description="Low complexity" evidence="1">
    <location>
        <begin position="47"/>
        <end position="65"/>
    </location>
</feature>
<feature type="compositionally biased region" description="Polar residues" evidence="1">
    <location>
        <begin position="99"/>
        <end position="127"/>
    </location>
</feature>
<feature type="compositionally biased region" description="Basic and acidic residues" evidence="1">
    <location>
        <begin position="282"/>
        <end position="297"/>
    </location>
</feature>
<evidence type="ECO:0000256" key="1">
    <source>
        <dbReference type="SAM" id="MobiDB-lite"/>
    </source>
</evidence>
<dbReference type="Gene3D" id="3.30.160.60">
    <property type="entry name" value="Classic Zinc Finger"/>
    <property type="match status" value="1"/>
</dbReference>
<name>A0A6A5TY19_9PLEO</name>
<accession>A0A6A5TY19</accession>
<feature type="region of interest" description="Disordered" evidence="1">
    <location>
        <begin position="40"/>
        <end position="167"/>
    </location>
</feature>
<feature type="compositionally biased region" description="Polar residues" evidence="1">
    <location>
        <begin position="184"/>
        <end position="216"/>
    </location>
</feature>
<dbReference type="OrthoDB" id="5366256at2759"/>
<dbReference type="AlphaFoldDB" id="A0A6A5TY19"/>
<feature type="region of interest" description="Disordered" evidence="1">
    <location>
        <begin position="277"/>
        <end position="297"/>
    </location>
</feature>
<feature type="compositionally biased region" description="Low complexity" evidence="1">
    <location>
        <begin position="128"/>
        <end position="140"/>
    </location>
</feature>
<evidence type="ECO:0000313" key="3">
    <source>
        <dbReference type="Proteomes" id="UP000800035"/>
    </source>
</evidence>
<organism evidence="2 3">
    <name type="scientific">Byssothecium circinans</name>
    <dbReference type="NCBI Taxonomy" id="147558"/>
    <lineage>
        <taxon>Eukaryota</taxon>
        <taxon>Fungi</taxon>
        <taxon>Dikarya</taxon>
        <taxon>Ascomycota</taxon>
        <taxon>Pezizomycotina</taxon>
        <taxon>Dothideomycetes</taxon>
        <taxon>Pleosporomycetidae</taxon>
        <taxon>Pleosporales</taxon>
        <taxon>Massarineae</taxon>
        <taxon>Massarinaceae</taxon>
        <taxon>Byssothecium</taxon>
    </lineage>
</organism>
<feature type="compositionally biased region" description="Polar residues" evidence="1">
    <location>
        <begin position="141"/>
        <end position="150"/>
    </location>
</feature>
<evidence type="ECO:0000313" key="2">
    <source>
        <dbReference type="EMBL" id="KAF1956542.1"/>
    </source>
</evidence>
<sequence length="297" mass="32395">MRDTLFCMCKSNSVSTLGFMMAPAQYGMAHYGSPHHLESPSDYPPMTSTYTESKYTSSTPYSSTYAPPHSLSSHDPSRRSTDLSAPHPSYQAPSLPRSPYQQSMAPVRTSNPPLHYPATSNEGPSMLSSAPQSYQYSAQSNLPGQPLGSNSASYPPPPSYPTSSYTMSDYTPLPTSLYPATTSPASFSQYEHPSNLAPTPSAPVQNLSSNQQSGAQPTGVMPRILNSRPKPQCWEHGCNGRQFSTFSNLLRHQREKSGTAAKSSCPRCGAEFTRTTARNGHMTHEKCKARRTSDSHR</sequence>